<gene>
    <name evidence="2" type="ORF">METZ01_LOCUS39154</name>
</gene>
<evidence type="ECO:0000313" key="2">
    <source>
        <dbReference type="EMBL" id="SUZ86300.1"/>
    </source>
</evidence>
<dbReference type="InterPro" id="IPR033932">
    <property type="entry name" value="YtcJ-like"/>
</dbReference>
<dbReference type="Gene3D" id="3.10.310.70">
    <property type="match status" value="1"/>
</dbReference>
<protein>
    <recommendedName>
        <fullName evidence="1">Amidohydrolase 3 domain-containing protein</fullName>
    </recommendedName>
</protein>
<dbReference type="Gene3D" id="3.20.20.140">
    <property type="entry name" value="Metal-dependent hydrolases"/>
    <property type="match status" value="1"/>
</dbReference>
<dbReference type="Gene3D" id="2.30.40.10">
    <property type="entry name" value="Urease, subunit C, domain 1"/>
    <property type="match status" value="1"/>
</dbReference>
<dbReference type="EMBL" id="UINC01001674">
    <property type="protein sequence ID" value="SUZ86300.1"/>
    <property type="molecule type" value="Genomic_DNA"/>
</dbReference>
<reference evidence="2" key="1">
    <citation type="submission" date="2018-05" db="EMBL/GenBank/DDBJ databases">
        <authorList>
            <person name="Lanie J.A."/>
            <person name="Ng W.-L."/>
            <person name="Kazmierczak K.M."/>
            <person name="Andrzejewski T.M."/>
            <person name="Davidsen T.M."/>
            <person name="Wayne K.J."/>
            <person name="Tettelin H."/>
            <person name="Glass J.I."/>
            <person name="Rusch D."/>
            <person name="Podicherti R."/>
            <person name="Tsui H.-C.T."/>
            <person name="Winkler M.E."/>
        </authorList>
    </citation>
    <scope>NUCLEOTIDE SEQUENCE</scope>
</reference>
<feature type="domain" description="Amidohydrolase 3" evidence="1">
    <location>
        <begin position="63"/>
        <end position="534"/>
    </location>
</feature>
<evidence type="ECO:0000259" key="1">
    <source>
        <dbReference type="Pfam" id="PF07969"/>
    </source>
</evidence>
<dbReference type="AlphaFoldDB" id="A0A381R455"/>
<dbReference type="InterPro" id="IPR013108">
    <property type="entry name" value="Amidohydro_3"/>
</dbReference>
<dbReference type="Pfam" id="PF07969">
    <property type="entry name" value="Amidohydro_3"/>
    <property type="match status" value="1"/>
</dbReference>
<dbReference type="InterPro" id="IPR011059">
    <property type="entry name" value="Metal-dep_hydrolase_composite"/>
</dbReference>
<name>A0A381R455_9ZZZZ</name>
<organism evidence="2">
    <name type="scientific">marine metagenome</name>
    <dbReference type="NCBI Taxonomy" id="408172"/>
    <lineage>
        <taxon>unclassified sequences</taxon>
        <taxon>metagenomes</taxon>
        <taxon>ecological metagenomes</taxon>
    </lineage>
</organism>
<dbReference type="SUPFAM" id="SSF51338">
    <property type="entry name" value="Composite domain of metallo-dependent hydrolases"/>
    <property type="match status" value="1"/>
</dbReference>
<proteinExistence type="predicted"/>
<sequence>MNKTTFVTRLYTFYLLFIMVSCNHPKIIVLSNCAVPSHPGANSISFSEGEIIDIGNNLPGDIIINLNGGFVYPGFSDSHMHLVGYGKSLEKLDLVGTNSISEIKNLVSSSYDKSNKWIEGRGWDQNDWENIDYPTKEDLDLVAGDQPVYLRRIDGHAAWVNSKVLSICGINDKTKDPEGGKIIRDKNGFPTGIFIDNAIDLIEKFLPVDSSIDKKRYIERAVKSLNKFGLTSIHDAGTDVETIKILKKLIQQNKLSIRVNAMLNNHINDYNFYINNGPERINDFLFINSIKIYFDGAMGSRGAYLLEPYSDDPDNVGLTITNEDHIRKKVKIFNEAGFQVAIHCIGDKANRIALDIFEEIGNKLSRNRIEHAQIIHADDINRFVELGVIPSMQSTHCTSDMYWVDERLGPERIHQAYPWNSLLNTGSIIPGGSDAPVEIPDPLMGIYAAVTRKDINDWPKNGWLPDERMTIDQAISSITEWSAYSMFAEKFYGKIDKGYLADFTVLNNNLSKIDSNNIPEVKVLYTFVNGEIVYQDDK</sequence>
<dbReference type="PANTHER" id="PTHR22642:SF2">
    <property type="entry name" value="PROTEIN LONG AFTER FAR-RED 3"/>
    <property type="match status" value="1"/>
</dbReference>
<dbReference type="CDD" id="cd01300">
    <property type="entry name" value="YtcJ_like"/>
    <property type="match status" value="1"/>
</dbReference>
<dbReference type="PROSITE" id="PS51257">
    <property type="entry name" value="PROKAR_LIPOPROTEIN"/>
    <property type="match status" value="1"/>
</dbReference>
<accession>A0A381R455</accession>
<dbReference type="InterPro" id="IPR032466">
    <property type="entry name" value="Metal_Hydrolase"/>
</dbReference>
<dbReference type="PANTHER" id="PTHR22642">
    <property type="entry name" value="IMIDAZOLONEPROPIONASE"/>
    <property type="match status" value="1"/>
</dbReference>
<dbReference type="GO" id="GO:0016810">
    <property type="term" value="F:hydrolase activity, acting on carbon-nitrogen (but not peptide) bonds"/>
    <property type="evidence" value="ECO:0007669"/>
    <property type="project" value="InterPro"/>
</dbReference>
<dbReference type="SUPFAM" id="SSF51556">
    <property type="entry name" value="Metallo-dependent hydrolases"/>
    <property type="match status" value="1"/>
</dbReference>